<protein>
    <submittedName>
        <fullName evidence="1">Uncharacterized protein</fullName>
    </submittedName>
</protein>
<dbReference type="AlphaFoldDB" id="A0A3D8QBZ4"/>
<proteinExistence type="predicted"/>
<organism evidence="1 2">
    <name type="scientific">Coleophoma crateriformis</name>
    <dbReference type="NCBI Taxonomy" id="565419"/>
    <lineage>
        <taxon>Eukaryota</taxon>
        <taxon>Fungi</taxon>
        <taxon>Dikarya</taxon>
        <taxon>Ascomycota</taxon>
        <taxon>Pezizomycotina</taxon>
        <taxon>Leotiomycetes</taxon>
        <taxon>Helotiales</taxon>
        <taxon>Dermateaceae</taxon>
        <taxon>Coleophoma</taxon>
    </lineage>
</organism>
<accession>A0A3D8QBZ4</accession>
<dbReference type="PANTHER" id="PTHR38115">
    <property type="entry name" value="LIPOCALIN-LIKE DOMAIN-CONTAINING PROTEIN"/>
    <property type="match status" value="1"/>
</dbReference>
<dbReference type="InterPro" id="IPR053037">
    <property type="entry name" value="Pericyclase_pydY-like"/>
</dbReference>
<reference evidence="1 2" key="1">
    <citation type="journal article" date="2018" name="IMA Fungus">
        <title>IMA Genome-F 9: Draft genome sequence of Annulohypoxylon stygium, Aspergillus mulundensis, Berkeleyomyces basicola (syn. Thielaviopsis basicola), Ceratocystis smalleyi, two Cercospora beticola strains, Coleophoma cylindrospora, Fusarium fracticaudum, Phialophora cf. hyalina, and Morchella septimelata.</title>
        <authorList>
            <person name="Wingfield B.D."/>
            <person name="Bills G.F."/>
            <person name="Dong Y."/>
            <person name="Huang W."/>
            <person name="Nel W.J."/>
            <person name="Swalarsk-Parry B.S."/>
            <person name="Vaghefi N."/>
            <person name="Wilken P.M."/>
            <person name="An Z."/>
            <person name="de Beer Z.W."/>
            <person name="De Vos L."/>
            <person name="Chen L."/>
            <person name="Duong T.A."/>
            <person name="Gao Y."/>
            <person name="Hammerbacher A."/>
            <person name="Kikkert J.R."/>
            <person name="Li Y."/>
            <person name="Li H."/>
            <person name="Li K."/>
            <person name="Li Q."/>
            <person name="Liu X."/>
            <person name="Ma X."/>
            <person name="Naidoo K."/>
            <person name="Pethybridge S.J."/>
            <person name="Sun J."/>
            <person name="Steenkamp E.T."/>
            <person name="van der Nest M.A."/>
            <person name="van Wyk S."/>
            <person name="Wingfield M.J."/>
            <person name="Xiong C."/>
            <person name="Yue Q."/>
            <person name="Zhang X."/>
        </authorList>
    </citation>
    <scope>NUCLEOTIDE SEQUENCE [LARGE SCALE GENOMIC DNA]</scope>
    <source>
        <strain evidence="1 2">BP5796</strain>
    </source>
</reference>
<evidence type="ECO:0000313" key="2">
    <source>
        <dbReference type="Proteomes" id="UP000256328"/>
    </source>
</evidence>
<name>A0A3D8QBZ4_9HELO</name>
<sequence length="150" mass="16768">MELQEVAWLVRTLVSKAAVSVSLKQSADGSTIESTQTSLGHTLEETWLLDWEPRNSTHTVFGKLLVRARLASPAAVDEVVLRGRSESYEADWEGDVIELSVEGEGWDSTQVWGFTTIEGCRRYARRSVVRKGDNTKVVQVVYDWVGPNDL</sequence>
<gene>
    <name evidence="1" type="ORF">BP5796_12175</name>
</gene>
<dbReference type="EMBL" id="PDLN01000020">
    <property type="protein sequence ID" value="RDW59251.1"/>
    <property type="molecule type" value="Genomic_DNA"/>
</dbReference>
<evidence type="ECO:0000313" key="1">
    <source>
        <dbReference type="EMBL" id="RDW59251.1"/>
    </source>
</evidence>
<comment type="caution">
    <text evidence="1">The sequence shown here is derived from an EMBL/GenBank/DDBJ whole genome shotgun (WGS) entry which is preliminary data.</text>
</comment>
<dbReference type="PANTHER" id="PTHR38115:SF1">
    <property type="entry name" value="LIPOCALIN-LIKE DOMAIN-CONTAINING PROTEIN"/>
    <property type="match status" value="1"/>
</dbReference>
<dbReference type="OrthoDB" id="425354at2759"/>
<keyword evidence="2" id="KW-1185">Reference proteome</keyword>
<dbReference type="Proteomes" id="UP000256328">
    <property type="component" value="Unassembled WGS sequence"/>
</dbReference>